<comment type="caution">
    <text evidence="2">The sequence shown here is derived from an EMBL/GenBank/DDBJ whole genome shotgun (WGS) entry which is preliminary data.</text>
</comment>
<dbReference type="AlphaFoldDB" id="A0A4R0Q7K2"/>
<accession>A0A4R0Q7K2</accession>
<dbReference type="Gene3D" id="2.70.70.10">
    <property type="entry name" value="Glucose Permease (Domain IIA)"/>
    <property type="match status" value="1"/>
</dbReference>
<organism evidence="2 3">
    <name type="scientific">Pedobacter psychrodurus</name>
    <dbReference type="NCBI Taxonomy" id="2530456"/>
    <lineage>
        <taxon>Bacteria</taxon>
        <taxon>Pseudomonadati</taxon>
        <taxon>Bacteroidota</taxon>
        <taxon>Sphingobacteriia</taxon>
        <taxon>Sphingobacteriales</taxon>
        <taxon>Sphingobacteriaceae</taxon>
        <taxon>Pedobacter</taxon>
    </lineage>
</organism>
<dbReference type="EMBL" id="SJSO01000002">
    <property type="protein sequence ID" value="TCD28986.1"/>
    <property type="molecule type" value="Genomic_DNA"/>
</dbReference>
<dbReference type="Pfam" id="PF01551">
    <property type="entry name" value="Peptidase_M23"/>
    <property type="match status" value="1"/>
</dbReference>
<gene>
    <name evidence="2" type="ORF">EZ456_02165</name>
</gene>
<keyword evidence="3" id="KW-1185">Reference proteome</keyword>
<protein>
    <submittedName>
        <fullName evidence="2">M23 family metallopeptidase</fullName>
    </submittedName>
</protein>
<name>A0A4R0Q7K2_9SPHI</name>
<evidence type="ECO:0000259" key="1">
    <source>
        <dbReference type="Pfam" id="PF01551"/>
    </source>
</evidence>
<reference evidence="2 3" key="1">
    <citation type="submission" date="2019-02" db="EMBL/GenBank/DDBJ databases">
        <title>Pedobacter sp. RP-3-21 sp. nov., isolated from Arctic soil.</title>
        <authorList>
            <person name="Dahal R.H."/>
        </authorList>
    </citation>
    <scope>NUCLEOTIDE SEQUENCE [LARGE SCALE GENOMIC DNA]</scope>
    <source>
        <strain evidence="2 3">RP-3-21</strain>
    </source>
</reference>
<dbReference type="Proteomes" id="UP000293925">
    <property type="component" value="Unassembled WGS sequence"/>
</dbReference>
<feature type="domain" description="M23ase beta-sheet core" evidence="1">
    <location>
        <begin position="57"/>
        <end position="144"/>
    </location>
</feature>
<dbReference type="RefSeq" id="WP_131526900.1">
    <property type="nucleotide sequence ID" value="NZ_SJSO01000002.1"/>
</dbReference>
<dbReference type="InterPro" id="IPR016047">
    <property type="entry name" value="M23ase_b-sheet_dom"/>
</dbReference>
<dbReference type="PANTHER" id="PTHR21666:SF268">
    <property type="entry name" value="PEPTIDASE M23 DOMAIN-CONTAINING PROTEIN"/>
    <property type="match status" value="1"/>
</dbReference>
<sequence length="174" mass="20040">MYKKKILLIIAVLVLITSLLNIKDFYTKITIPVEGTKPIINWDEKSFWYYPWGESDIHRGIDIFGDLDAPILSPVKGIVIKSGTSANGGNYIYILSSDLKTYYFAHLNKRMVKTFSLVDTKDIIGLMGDTGNAKFSQFHLHFSIFSIVPIIRFYDCKSIKGWQKMFYLNPESYF</sequence>
<dbReference type="SUPFAM" id="SSF51261">
    <property type="entry name" value="Duplicated hybrid motif"/>
    <property type="match status" value="1"/>
</dbReference>
<proteinExistence type="predicted"/>
<dbReference type="InterPro" id="IPR011055">
    <property type="entry name" value="Dup_hybrid_motif"/>
</dbReference>
<dbReference type="InterPro" id="IPR050570">
    <property type="entry name" value="Cell_wall_metabolism_enzyme"/>
</dbReference>
<dbReference type="CDD" id="cd12797">
    <property type="entry name" value="M23_peptidase"/>
    <property type="match status" value="1"/>
</dbReference>
<dbReference type="PANTHER" id="PTHR21666">
    <property type="entry name" value="PEPTIDASE-RELATED"/>
    <property type="match status" value="1"/>
</dbReference>
<evidence type="ECO:0000313" key="3">
    <source>
        <dbReference type="Proteomes" id="UP000293925"/>
    </source>
</evidence>
<dbReference type="OrthoDB" id="9810477at2"/>
<dbReference type="GO" id="GO:0004222">
    <property type="term" value="F:metalloendopeptidase activity"/>
    <property type="evidence" value="ECO:0007669"/>
    <property type="project" value="TreeGrafter"/>
</dbReference>
<evidence type="ECO:0000313" key="2">
    <source>
        <dbReference type="EMBL" id="TCD28986.1"/>
    </source>
</evidence>